<comment type="caution">
    <text evidence="2">The sequence shown here is derived from an EMBL/GenBank/DDBJ whole genome shotgun (WGS) entry which is preliminary data.</text>
</comment>
<evidence type="ECO:0000313" key="3">
    <source>
        <dbReference type="Proteomes" id="UP000696573"/>
    </source>
</evidence>
<evidence type="ECO:0000256" key="1">
    <source>
        <dbReference type="SAM" id="MobiDB-lite"/>
    </source>
</evidence>
<feature type="compositionally biased region" description="Low complexity" evidence="1">
    <location>
        <begin position="1029"/>
        <end position="1063"/>
    </location>
</feature>
<feature type="region of interest" description="Disordered" evidence="1">
    <location>
        <begin position="228"/>
        <end position="279"/>
    </location>
</feature>
<dbReference type="EMBL" id="CABFNQ020000673">
    <property type="protein sequence ID" value="CAH0021849.1"/>
    <property type="molecule type" value="Genomic_DNA"/>
</dbReference>
<feature type="region of interest" description="Disordered" evidence="1">
    <location>
        <begin position="32"/>
        <end position="51"/>
    </location>
</feature>
<feature type="compositionally biased region" description="Low complexity" evidence="1">
    <location>
        <begin position="959"/>
        <end position="969"/>
    </location>
</feature>
<feature type="compositionally biased region" description="Polar residues" evidence="1">
    <location>
        <begin position="16"/>
        <end position="25"/>
    </location>
</feature>
<dbReference type="OrthoDB" id="296767at2759"/>
<dbReference type="Proteomes" id="UP000696573">
    <property type="component" value="Unassembled WGS sequence"/>
</dbReference>
<organism evidence="2 3">
    <name type="scientific">Clonostachys rhizophaga</name>
    <dbReference type="NCBI Taxonomy" id="160324"/>
    <lineage>
        <taxon>Eukaryota</taxon>
        <taxon>Fungi</taxon>
        <taxon>Dikarya</taxon>
        <taxon>Ascomycota</taxon>
        <taxon>Pezizomycotina</taxon>
        <taxon>Sordariomycetes</taxon>
        <taxon>Hypocreomycetidae</taxon>
        <taxon>Hypocreales</taxon>
        <taxon>Bionectriaceae</taxon>
        <taxon>Clonostachys</taxon>
    </lineage>
</organism>
<feature type="region of interest" description="Disordered" evidence="1">
    <location>
        <begin position="166"/>
        <end position="187"/>
    </location>
</feature>
<dbReference type="Pfam" id="PF08578">
    <property type="entry name" value="DUF1765"/>
    <property type="match status" value="1"/>
</dbReference>
<feature type="compositionally biased region" description="Low complexity" evidence="1">
    <location>
        <begin position="42"/>
        <end position="51"/>
    </location>
</feature>
<accession>A0A9N9YKC2</accession>
<feature type="compositionally biased region" description="Polar residues" evidence="1">
    <location>
        <begin position="32"/>
        <end position="41"/>
    </location>
</feature>
<gene>
    <name evidence="2" type="ORF">CRHIZ90672A_00005956</name>
</gene>
<proteinExistence type="predicted"/>
<feature type="region of interest" description="Disordered" evidence="1">
    <location>
        <begin position="62"/>
        <end position="154"/>
    </location>
</feature>
<dbReference type="PANTHER" id="PTHR37988">
    <property type="entry name" value="UPF0592 MEMBRANE PROTEIN C7D4.03C"/>
    <property type="match status" value="1"/>
</dbReference>
<dbReference type="InterPro" id="IPR013887">
    <property type="entry name" value="UPF0592"/>
</dbReference>
<dbReference type="PANTHER" id="PTHR37988:SF1">
    <property type="entry name" value="UPF0592 MEMBRANE PROTEIN C7D4.03C"/>
    <property type="match status" value="1"/>
</dbReference>
<protein>
    <submittedName>
        <fullName evidence="2">Uncharacterized protein</fullName>
    </submittedName>
</protein>
<feature type="compositionally biased region" description="Polar residues" evidence="1">
    <location>
        <begin position="66"/>
        <end position="79"/>
    </location>
</feature>
<feature type="compositionally biased region" description="Polar residues" evidence="1">
    <location>
        <begin position="921"/>
        <end position="930"/>
    </location>
</feature>
<feature type="region of interest" description="Disordered" evidence="1">
    <location>
        <begin position="1"/>
        <end position="25"/>
    </location>
</feature>
<name>A0A9N9YKC2_9HYPO</name>
<keyword evidence="3" id="KW-1185">Reference proteome</keyword>
<dbReference type="AlphaFoldDB" id="A0A9N9YKC2"/>
<feature type="region of interest" description="Disordered" evidence="1">
    <location>
        <begin position="1006"/>
        <end position="1100"/>
    </location>
</feature>
<feature type="region of interest" description="Disordered" evidence="1">
    <location>
        <begin position="920"/>
        <end position="969"/>
    </location>
</feature>
<feature type="compositionally biased region" description="Polar residues" evidence="1">
    <location>
        <begin position="250"/>
        <end position="264"/>
    </location>
</feature>
<reference evidence="2" key="1">
    <citation type="submission" date="2021-10" db="EMBL/GenBank/DDBJ databases">
        <authorList>
            <person name="Piombo E."/>
        </authorList>
    </citation>
    <scope>NUCLEOTIDE SEQUENCE</scope>
</reference>
<evidence type="ECO:0000313" key="2">
    <source>
        <dbReference type="EMBL" id="CAH0021849.1"/>
    </source>
</evidence>
<feature type="compositionally biased region" description="Low complexity" evidence="1">
    <location>
        <begin position="228"/>
        <end position="249"/>
    </location>
</feature>
<sequence>MSGATIVMAPAMEHTSGMTRSNSTPELMALSSWQFNGQKPTPDSSFDVPSFDSELDLDMTLKINDITKSSPKPRSQKQTVAVAPAGDKEPLRRMRAGSLVDQSRRWFPSSKSAKESAADRPTTSSGDRSLELKRPGSSGRMMGKVEAGLSLSKRSWSFGPKRSAAMEVVAETPPPLPTKASEIPRGPELTLDPQIVSIQQLEPARPPARSFSRATSYFSKMKQKTLGNAADSDSSSATSAASASNAVNDTRFSQSTSCESSTRAASEEQTEIPHQNADPLWSSFKSMEIEFKTFTTNSIPKRMATVQGALLPFLRTTANHPSTKKLSPEDVDRRAQVLNLWWKEILEMLSGTSSVTVPGVERPPLFDILVLIMTRHEWRQTTSSFLPLAERELRGGQNRSPATEVSDSNDSVDEATLLAETAEHNVRTMFVSNLVKQLTFVIDKLSTRNTPSTLLRFAGTTFAYASFFVSGVADILFRLLALSQELIRRTADALGLPRMSECMSDGIVDNFPPALHGLGWRSQQETWNFLRQTPAPPMIIARVPWAGQWMMRWKAKDTDLFFTFCKQFHLLSNEFLPADLPLNERAMSPGFVIVQARLLSAMDATVHRVSTMPCATQPGGMDGLGSDAAMSMPLSPTDMAKGMSENKLVVLLKSYLLENAAVSSSGKDTFADMYSRLFQASVRRTSLYNGPACFTLCDLMEEVFIVIDQFETQAKSDKHIDWDFWLEVYKKMLRSWNTVTEVRVISSVYSLWDILAKNPARKSLFCLDWLLTEEVFSAFFNHWCPMVRAYYHRLLCWRICRCVGQADEVDTSIYFTVTRRLKTSLAHYLFLKQTAEAEGRFPPSSAPIVPTPGKRFMILRQELNQPQPGLFVNFDSFAKGPIVTESSLNESASAVDSALLKNDSKKKWSIFGKVFSMGAGSASTKAQSGSSEDELTTVRRNTAESRTRQPLPPKITIPSRTSESDSTCSSPLIDEQKYIFRFILSFQGPQPPARDRVLGLPRLPAPAQAITEPRSRSTSPHTLTAEIIPVSKSGSVSSKPNSVSTSETESLSCSEDESVSSAEENGETPKAEGEPVAAKETTHLAPADNGPEPKTEPTKPVGFYKQNAIYTGRALAEWAVVVMECNSFVLRRREEGIPTLKAVEIPTLGIDGFRRQGF</sequence>